<feature type="compositionally biased region" description="Low complexity" evidence="1">
    <location>
        <begin position="16"/>
        <end position="26"/>
    </location>
</feature>
<dbReference type="EMBL" id="CATQJA010001038">
    <property type="protein sequence ID" value="CAJ0565427.1"/>
    <property type="molecule type" value="Genomic_DNA"/>
</dbReference>
<name>A0AA36CBF9_9BILA</name>
<comment type="caution">
    <text evidence="2">The sequence shown here is derived from an EMBL/GenBank/DDBJ whole genome shotgun (WGS) entry which is preliminary data.</text>
</comment>
<evidence type="ECO:0000313" key="2">
    <source>
        <dbReference type="EMBL" id="CAJ0565427.1"/>
    </source>
</evidence>
<dbReference type="AlphaFoldDB" id="A0AA36CBF9"/>
<evidence type="ECO:0000256" key="1">
    <source>
        <dbReference type="SAM" id="MobiDB-lite"/>
    </source>
</evidence>
<feature type="region of interest" description="Disordered" evidence="1">
    <location>
        <begin position="16"/>
        <end position="47"/>
    </location>
</feature>
<gene>
    <name evidence="2" type="ORF">MSPICULIGERA_LOCUS4068</name>
</gene>
<sequence>MFRRLGTHQTAYRCESPSQSLSSLQSDCSIPISGTDPDPDFGEDIREQLTPVPPDFLPEERIVEKRELLASLQNVAKKLNTIVALINDFSLDALKMREKAEDLLEELNSRIRPSLIALDLEMITTERLLKYNVDRANIKEHRIDWLLVFNRYQKEMRRVLDELSGEVYDELENSLALRFRGVIGRRPAGDTMENLNEMQSGMSRALQLLAAEA</sequence>
<keyword evidence="3" id="KW-1185">Reference proteome</keyword>
<evidence type="ECO:0000313" key="3">
    <source>
        <dbReference type="Proteomes" id="UP001177023"/>
    </source>
</evidence>
<organism evidence="2 3">
    <name type="scientific">Mesorhabditis spiculigera</name>
    <dbReference type="NCBI Taxonomy" id="96644"/>
    <lineage>
        <taxon>Eukaryota</taxon>
        <taxon>Metazoa</taxon>
        <taxon>Ecdysozoa</taxon>
        <taxon>Nematoda</taxon>
        <taxon>Chromadorea</taxon>
        <taxon>Rhabditida</taxon>
        <taxon>Rhabditina</taxon>
        <taxon>Rhabditomorpha</taxon>
        <taxon>Rhabditoidea</taxon>
        <taxon>Rhabditidae</taxon>
        <taxon>Mesorhabditinae</taxon>
        <taxon>Mesorhabditis</taxon>
    </lineage>
</organism>
<dbReference type="Proteomes" id="UP001177023">
    <property type="component" value="Unassembled WGS sequence"/>
</dbReference>
<accession>A0AA36CBF9</accession>
<reference evidence="2" key="1">
    <citation type="submission" date="2023-06" db="EMBL/GenBank/DDBJ databases">
        <authorList>
            <person name="Delattre M."/>
        </authorList>
    </citation>
    <scope>NUCLEOTIDE SEQUENCE</scope>
    <source>
        <strain evidence="2">AF72</strain>
    </source>
</reference>
<proteinExistence type="predicted"/>
<feature type="non-terminal residue" evidence="2">
    <location>
        <position position="1"/>
    </location>
</feature>
<protein>
    <submittedName>
        <fullName evidence="2">Uncharacterized protein</fullName>
    </submittedName>
</protein>